<evidence type="ECO:0000256" key="9">
    <source>
        <dbReference type="ARBA" id="ARBA00022946"/>
    </source>
</evidence>
<evidence type="ECO:0000256" key="10">
    <source>
        <dbReference type="ARBA" id="ARBA00023128"/>
    </source>
</evidence>
<sequence>MSARSICLQCYRKGFFSLSSKNGLRANNVRKYATEPKGLISASEKEKLAYLRRSKEVFETNLYEPSIDLADTRGISVNHMTKENRSSALLRQCLSEQPDREGFFKAVDIYVDRNKRRHGHMEFIVTAMKFIEPYGLGKELEVYNKLLDVFPRDKFVNRTLFDAIWPKQHPQMNLALDILTKMEWQGIMPSEETHDLLYSIFGRASFPLKKVYRMWFWFETLKDINPYYLPDEVYKDRLNIVRAGIDRILGNNDGTKIIEISSAEETEEESTEMVDYKHFIISSQSEYQKQCIGMLTTDKTVFVEGPINIWLGKKREEYFILKTGRQDLVTCDELTVQPDEEREGVVLAVCFATRPYRENISKWLTYLQEENKQLKEMNIVYNISDGEVGYERPTLAPPVEEY</sequence>
<dbReference type="GeneID" id="136801421"/>
<comment type="subcellular location">
    <subcellularLocation>
        <location evidence="3">Cytoplasm</location>
    </subcellularLocation>
    <subcellularLocation>
        <location evidence="2">Mitochondrion</location>
    </subcellularLocation>
    <subcellularLocation>
        <location evidence="1">Nucleus</location>
    </subcellularLocation>
</comment>
<protein>
    <recommendedName>
        <fullName evidence="5">Evolutionarily conserved signaling intermediate in Toll pathway, mitochondrial</fullName>
    </recommendedName>
</protein>
<reference evidence="13" key="1">
    <citation type="submission" date="2021-01" db="UniProtKB">
        <authorList>
            <consortium name="EnsemblMetazoa"/>
        </authorList>
    </citation>
    <scope>IDENTIFICATION</scope>
</reference>
<dbReference type="InterPro" id="IPR046448">
    <property type="entry name" value="ECSIT_N"/>
</dbReference>
<keyword evidence="10" id="KW-0496">Mitochondrion</keyword>
<evidence type="ECO:0000313" key="14">
    <source>
        <dbReference type="Proteomes" id="UP000594262"/>
    </source>
</evidence>
<evidence type="ECO:0000256" key="11">
    <source>
        <dbReference type="ARBA" id="ARBA00023242"/>
    </source>
</evidence>
<name>A0A7M5WL33_9CNID</name>
<evidence type="ECO:0000256" key="6">
    <source>
        <dbReference type="ARBA" id="ARBA00022490"/>
    </source>
</evidence>
<keyword evidence="7" id="KW-0399">Innate immunity</keyword>
<dbReference type="GO" id="GO:0005634">
    <property type="term" value="C:nucleus"/>
    <property type="evidence" value="ECO:0007669"/>
    <property type="project" value="UniProtKB-SubCell"/>
</dbReference>
<dbReference type="PANTHER" id="PTHR13113">
    <property type="entry name" value="ECSIT EVOLUTIONARILY CONSERVED SIGNALING INTERMEDIATE IN TOLL PATHWAYS"/>
    <property type="match status" value="1"/>
</dbReference>
<evidence type="ECO:0000256" key="4">
    <source>
        <dbReference type="ARBA" id="ARBA00007674"/>
    </source>
</evidence>
<proteinExistence type="inferred from homology"/>
<evidence type="ECO:0000256" key="2">
    <source>
        <dbReference type="ARBA" id="ARBA00004173"/>
    </source>
</evidence>
<evidence type="ECO:0000256" key="3">
    <source>
        <dbReference type="ARBA" id="ARBA00004496"/>
    </source>
</evidence>
<dbReference type="GO" id="GO:0007178">
    <property type="term" value="P:cell surface receptor protein serine/threonine kinase signaling pathway"/>
    <property type="evidence" value="ECO:0007669"/>
    <property type="project" value="TreeGrafter"/>
</dbReference>
<keyword evidence="11" id="KW-0539">Nucleus</keyword>
<evidence type="ECO:0000256" key="7">
    <source>
        <dbReference type="ARBA" id="ARBA00022588"/>
    </source>
</evidence>
<evidence type="ECO:0000256" key="5">
    <source>
        <dbReference type="ARBA" id="ARBA00019998"/>
    </source>
</evidence>
<dbReference type="RefSeq" id="XP_066914158.1">
    <property type="nucleotide sequence ID" value="XM_067058057.1"/>
</dbReference>
<keyword evidence="6" id="KW-0963">Cytoplasm</keyword>
<dbReference type="Pfam" id="PF06239">
    <property type="entry name" value="ECSIT_N"/>
    <property type="match status" value="1"/>
</dbReference>
<dbReference type="OrthoDB" id="10064298at2759"/>
<dbReference type="Proteomes" id="UP000594262">
    <property type="component" value="Unplaced"/>
</dbReference>
<dbReference type="PANTHER" id="PTHR13113:SF1">
    <property type="entry name" value="EVOLUTIONARILY CONSERVED SIGNALING INTERMEDIATE IN TOLL PATHWAY, MITOCHONDRIAL"/>
    <property type="match status" value="1"/>
</dbReference>
<comment type="similarity">
    <text evidence="4">Belongs to the ECSIT family.</text>
</comment>
<dbReference type="EnsemblMetazoa" id="CLYHEMT008624.1">
    <property type="protein sequence ID" value="CLYHEMP008624.1"/>
    <property type="gene ID" value="CLYHEMG008624"/>
</dbReference>
<evidence type="ECO:0000313" key="13">
    <source>
        <dbReference type="EnsemblMetazoa" id="CLYHEMP008624.1"/>
    </source>
</evidence>
<dbReference type="InterPro" id="IPR010418">
    <property type="entry name" value="ECSIT"/>
</dbReference>
<evidence type="ECO:0000256" key="1">
    <source>
        <dbReference type="ARBA" id="ARBA00004123"/>
    </source>
</evidence>
<dbReference type="SMART" id="SM01284">
    <property type="entry name" value="ECSIT_Cterm"/>
    <property type="match status" value="1"/>
</dbReference>
<keyword evidence="14" id="KW-1185">Reference proteome</keyword>
<keyword evidence="9" id="KW-0809">Transit peptide</keyword>
<feature type="domain" description="ECSIT C-terminal" evidence="12">
    <location>
        <begin position="285"/>
        <end position="384"/>
    </location>
</feature>
<dbReference type="AlphaFoldDB" id="A0A7M5WL33"/>
<evidence type="ECO:0000256" key="8">
    <source>
        <dbReference type="ARBA" id="ARBA00022859"/>
    </source>
</evidence>
<dbReference type="GO" id="GO:0045087">
    <property type="term" value="P:innate immune response"/>
    <property type="evidence" value="ECO:0007669"/>
    <property type="project" value="UniProtKB-KW"/>
</dbReference>
<accession>A0A7M5WL33</accession>
<keyword evidence="8" id="KW-0391">Immunity</keyword>
<dbReference type="GO" id="GO:0005739">
    <property type="term" value="C:mitochondrion"/>
    <property type="evidence" value="ECO:0007669"/>
    <property type="project" value="UniProtKB-SubCell"/>
</dbReference>
<organism evidence="13 14">
    <name type="scientific">Clytia hemisphaerica</name>
    <dbReference type="NCBI Taxonomy" id="252671"/>
    <lineage>
        <taxon>Eukaryota</taxon>
        <taxon>Metazoa</taxon>
        <taxon>Cnidaria</taxon>
        <taxon>Hydrozoa</taxon>
        <taxon>Hydroidolina</taxon>
        <taxon>Leptothecata</taxon>
        <taxon>Obeliida</taxon>
        <taxon>Clytiidae</taxon>
        <taxon>Clytia</taxon>
    </lineage>
</organism>
<evidence type="ECO:0000259" key="12">
    <source>
        <dbReference type="SMART" id="SM01284"/>
    </source>
</evidence>
<dbReference type="InterPro" id="IPR029342">
    <property type="entry name" value="ECIST_C"/>
</dbReference>